<organism evidence="2">
    <name type="scientific">Caenorhabditis brenneri</name>
    <name type="common">Nematode worm</name>
    <dbReference type="NCBI Taxonomy" id="135651"/>
    <lineage>
        <taxon>Eukaryota</taxon>
        <taxon>Metazoa</taxon>
        <taxon>Ecdysozoa</taxon>
        <taxon>Nematoda</taxon>
        <taxon>Chromadorea</taxon>
        <taxon>Rhabditida</taxon>
        <taxon>Rhabditina</taxon>
        <taxon>Rhabditomorpha</taxon>
        <taxon>Rhabditoidea</taxon>
        <taxon>Rhabditidae</taxon>
        <taxon>Peloderinae</taxon>
        <taxon>Caenorhabditis</taxon>
    </lineage>
</organism>
<sequence length="230" mass="26228">MEVWESSKIGMLTGSLDGSSQPSPMLSTIKGSREIGDVLHRHLLFSFPLHDLLCLFRVKQVLETDWNCDGQLPQTVLQTYLVVPGSRINNGVCTYHILQVTRAREEIRRHGSPEHRVLKTVHNPARMTKKMLEAVEMEGLQRCHDSGEVDFVEGYARLTRPFWPVDETQEALRKIGRNWERPNNATLHHLMDRGLVDASLEFRGNLLYNNSTTAFRFVLPDSRGVSVNLP</sequence>
<dbReference type="Proteomes" id="UP000008068">
    <property type="component" value="Unassembled WGS sequence"/>
</dbReference>
<reference evidence="2" key="1">
    <citation type="submission" date="2011-07" db="EMBL/GenBank/DDBJ databases">
        <authorList>
            <consortium name="Caenorhabditis brenneri Sequencing and Analysis Consortium"/>
            <person name="Wilson R.K."/>
        </authorList>
    </citation>
    <scope>NUCLEOTIDE SEQUENCE [LARGE SCALE GENOMIC DNA]</scope>
    <source>
        <strain evidence="2">PB2801</strain>
    </source>
</reference>
<protein>
    <submittedName>
        <fullName evidence="1">Uncharacterized protein</fullName>
    </submittedName>
</protein>
<keyword evidence="2" id="KW-1185">Reference proteome</keyword>
<proteinExistence type="predicted"/>
<dbReference type="InParanoid" id="G0MWL1"/>
<gene>
    <name evidence="1" type="ORF">CAEBREN_05841</name>
</gene>
<accession>G0MWL1</accession>
<evidence type="ECO:0000313" key="2">
    <source>
        <dbReference type="Proteomes" id="UP000008068"/>
    </source>
</evidence>
<name>G0MWL1_CAEBE</name>
<dbReference type="EMBL" id="GL379817">
    <property type="protein sequence ID" value="EGT46330.1"/>
    <property type="molecule type" value="Genomic_DNA"/>
</dbReference>
<evidence type="ECO:0000313" key="1">
    <source>
        <dbReference type="EMBL" id="EGT46330.1"/>
    </source>
</evidence>
<dbReference type="HOGENOM" id="CLU_1205683_0_0_1"/>
<dbReference type="AlphaFoldDB" id="G0MWL1"/>